<dbReference type="EMBL" id="BARS01005308">
    <property type="protein sequence ID" value="GAF71393.1"/>
    <property type="molecule type" value="Genomic_DNA"/>
</dbReference>
<reference evidence="1" key="1">
    <citation type="journal article" date="2014" name="Front. Microbiol.">
        <title>High frequency of phylogenetically diverse reductive dehalogenase-homologous genes in deep subseafloor sedimentary metagenomes.</title>
        <authorList>
            <person name="Kawai M."/>
            <person name="Futagami T."/>
            <person name="Toyoda A."/>
            <person name="Takaki Y."/>
            <person name="Nishi S."/>
            <person name="Hori S."/>
            <person name="Arai W."/>
            <person name="Tsubouchi T."/>
            <person name="Morono Y."/>
            <person name="Uchiyama I."/>
            <person name="Ito T."/>
            <person name="Fujiyama A."/>
            <person name="Inagaki F."/>
            <person name="Takami H."/>
        </authorList>
    </citation>
    <scope>NUCLEOTIDE SEQUENCE</scope>
    <source>
        <strain evidence="1">Expedition CK06-06</strain>
    </source>
</reference>
<dbReference type="AlphaFoldDB" id="X0RRJ0"/>
<gene>
    <name evidence="1" type="ORF">S01H1_10403</name>
</gene>
<organism evidence="1">
    <name type="scientific">marine sediment metagenome</name>
    <dbReference type="NCBI Taxonomy" id="412755"/>
    <lineage>
        <taxon>unclassified sequences</taxon>
        <taxon>metagenomes</taxon>
        <taxon>ecological metagenomes</taxon>
    </lineage>
</organism>
<accession>X0RRJ0</accession>
<proteinExistence type="predicted"/>
<comment type="caution">
    <text evidence="1">The sequence shown here is derived from an EMBL/GenBank/DDBJ whole genome shotgun (WGS) entry which is preliminary data.</text>
</comment>
<name>X0RRJ0_9ZZZZ</name>
<protein>
    <submittedName>
        <fullName evidence="1">Uncharacterized protein</fullName>
    </submittedName>
</protein>
<sequence length="80" mass="8419">MFPAEGRNHPEPVSLANEIDGAAAEPSEKYIGLDTVPPDCCPNLGNCAEAIGTATMHSATTSAHKTPRYPVFTRALIVVP</sequence>
<evidence type="ECO:0000313" key="1">
    <source>
        <dbReference type="EMBL" id="GAF71393.1"/>
    </source>
</evidence>